<dbReference type="RefSeq" id="WP_115859013.1">
    <property type="nucleotide sequence ID" value="NZ_QTSU01000001.1"/>
</dbReference>
<gene>
    <name evidence="2" type="ORF">DX914_11035</name>
</gene>
<name>A0A371K6T2_9GAMM</name>
<keyword evidence="3" id="KW-1185">Reference proteome</keyword>
<evidence type="ECO:0000256" key="1">
    <source>
        <dbReference type="SAM" id="Phobius"/>
    </source>
</evidence>
<dbReference type="AlphaFoldDB" id="A0A371K6T2"/>
<feature type="transmembrane region" description="Helical" evidence="1">
    <location>
        <begin position="113"/>
        <end position="139"/>
    </location>
</feature>
<dbReference type="Proteomes" id="UP000264492">
    <property type="component" value="Unassembled WGS sequence"/>
</dbReference>
<keyword evidence="1" id="KW-0472">Membrane</keyword>
<accession>A0A371K6T2</accession>
<feature type="transmembrane region" description="Helical" evidence="1">
    <location>
        <begin position="159"/>
        <end position="182"/>
    </location>
</feature>
<keyword evidence="1" id="KW-0812">Transmembrane</keyword>
<keyword evidence="1" id="KW-1133">Transmembrane helix</keyword>
<feature type="transmembrane region" description="Helical" evidence="1">
    <location>
        <begin position="55"/>
        <end position="72"/>
    </location>
</feature>
<evidence type="ECO:0000313" key="3">
    <source>
        <dbReference type="Proteomes" id="UP000264492"/>
    </source>
</evidence>
<evidence type="ECO:0000313" key="2">
    <source>
        <dbReference type="EMBL" id="RDZ29574.1"/>
    </source>
</evidence>
<organism evidence="2 3">
    <name type="scientific">Lysobacter silvisoli</name>
    <dbReference type="NCBI Taxonomy" id="2293254"/>
    <lineage>
        <taxon>Bacteria</taxon>
        <taxon>Pseudomonadati</taxon>
        <taxon>Pseudomonadota</taxon>
        <taxon>Gammaproteobacteria</taxon>
        <taxon>Lysobacterales</taxon>
        <taxon>Lysobacteraceae</taxon>
        <taxon>Lysobacter</taxon>
    </lineage>
</organism>
<feature type="transmembrane region" description="Helical" evidence="1">
    <location>
        <begin position="78"/>
        <end position="101"/>
    </location>
</feature>
<proteinExistence type="predicted"/>
<dbReference type="EMBL" id="QTSU01000001">
    <property type="protein sequence ID" value="RDZ29574.1"/>
    <property type="molecule type" value="Genomic_DNA"/>
</dbReference>
<sequence>MNVPARSVYYSLFTALAALMVATRFHHFGNALHLPDASMAVFFLGGLWLRRHLGFAAFLTVAVAIDWIAIQAQGKSFFAHYCVTPSYAFLLLAYAALWYGGRWYAPRLQTTPRALFGALVAGLAAAAVSFLISNAAFYWLGGRYEDPNFAQYLSRVWQWGPLFVRTTLSYIAVGLAAYAIVARLTAARTAPRAAQA</sequence>
<dbReference type="OrthoDB" id="9787530at2"/>
<feature type="transmembrane region" description="Helical" evidence="1">
    <location>
        <begin position="7"/>
        <end position="25"/>
    </location>
</feature>
<comment type="caution">
    <text evidence="2">The sequence shown here is derived from an EMBL/GenBank/DDBJ whole genome shotgun (WGS) entry which is preliminary data.</text>
</comment>
<protein>
    <submittedName>
        <fullName evidence="2">Uncharacterized protein</fullName>
    </submittedName>
</protein>
<reference evidence="2 3" key="1">
    <citation type="submission" date="2018-08" db="EMBL/GenBank/DDBJ databases">
        <title>Lysobacter sp. zong2l5, whole genome shotgun sequence.</title>
        <authorList>
            <person name="Zhang X."/>
            <person name="Feng G."/>
            <person name="Zhu H."/>
        </authorList>
    </citation>
    <scope>NUCLEOTIDE SEQUENCE [LARGE SCALE GENOMIC DNA]</scope>
    <source>
        <strain evidence="3">zong2l5</strain>
    </source>
</reference>